<dbReference type="WBParaSite" id="ES5_v2.g10865.t1">
    <property type="protein sequence ID" value="ES5_v2.g10865.t1"/>
    <property type="gene ID" value="ES5_v2.g10865"/>
</dbReference>
<organism evidence="1 2">
    <name type="scientific">Panagrolaimus sp. ES5</name>
    <dbReference type="NCBI Taxonomy" id="591445"/>
    <lineage>
        <taxon>Eukaryota</taxon>
        <taxon>Metazoa</taxon>
        <taxon>Ecdysozoa</taxon>
        <taxon>Nematoda</taxon>
        <taxon>Chromadorea</taxon>
        <taxon>Rhabditida</taxon>
        <taxon>Tylenchina</taxon>
        <taxon>Panagrolaimomorpha</taxon>
        <taxon>Panagrolaimoidea</taxon>
        <taxon>Panagrolaimidae</taxon>
        <taxon>Panagrolaimus</taxon>
    </lineage>
</organism>
<accession>A0AC34F1B6</accession>
<protein>
    <submittedName>
        <fullName evidence="2">Carboxylic ester hydrolase</fullName>
    </submittedName>
</protein>
<evidence type="ECO:0000313" key="2">
    <source>
        <dbReference type="WBParaSite" id="ES5_v2.g10865.t1"/>
    </source>
</evidence>
<proteinExistence type="predicted"/>
<evidence type="ECO:0000313" key="1">
    <source>
        <dbReference type="Proteomes" id="UP000887579"/>
    </source>
</evidence>
<name>A0AC34F1B6_9BILA</name>
<sequence length="558" mass="63327">MNKVPSYMMIGSWVNYYIEGKHGSVCGSSSIVETLNGKVCGKTYLIDNERKVDAFLGIPYGRAERFEHPKPPKSWSNVLDCSNFRDRCPHVDLILEMPFLEAPKSENCLHLNIFTPSWKPGKDQPDGFAVIFFIHGGGFSIHSSDKYGDYGICKALCSKDVVVVTINYRLGYFGFLSTDDDVVPGNNGLFDQGLALKWVKENINAFGGNPNNITVLGQSAGGSSADYLTLSPYTRDLFSKVIPMAGTAMHSFAHVSRAKNREKCLEFARSLGFTHKMNASSKEINKAMIEFLKQQPQHKLETSLVSFFGFNYNENVSLDLVPVEDGVFLPKKLSELRVEAPKKLVMSGTTKYEGLFLAFKPHRVITLNEAIQFLEQELTTQGYHPSKELVEKILDIYLKDGDKNNKRFMTKAVINMISDISINFSQTEYSRTMTELGHTVYQYCFDYCNKKNMGLIGHAMAFRGATHCSEMAYLFHKGLLANFHPNEQDLIMVETMTRLWTNFAKYGNPNGTDVDGAWKPLEAENPFMYYRIDLEPEYKDGLHFDRMKKWRQILSEYL</sequence>
<dbReference type="Proteomes" id="UP000887579">
    <property type="component" value="Unplaced"/>
</dbReference>
<reference evidence="2" key="1">
    <citation type="submission" date="2022-11" db="UniProtKB">
        <authorList>
            <consortium name="WormBaseParasite"/>
        </authorList>
    </citation>
    <scope>IDENTIFICATION</scope>
</reference>